<proteinExistence type="inferred from homology"/>
<comment type="similarity">
    <text evidence="1">Belongs to the cyclin family.</text>
</comment>
<dbReference type="EMBL" id="DYDO01000004">
    <property type="protein sequence ID" value="DBA27126.1"/>
    <property type="molecule type" value="Genomic_DNA"/>
</dbReference>
<dbReference type="InterPro" id="IPR036915">
    <property type="entry name" value="Cyclin-like_sf"/>
</dbReference>
<dbReference type="InterPro" id="IPR039361">
    <property type="entry name" value="Cyclin"/>
</dbReference>
<keyword evidence="1" id="KW-0195">Cyclin</keyword>
<keyword evidence="5" id="KW-1185">Reference proteome</keyword>
<feature type="domain" description="Cyclin-like" evidence="3">
    <location>
        <begin position="156"/>
        <end position="237"/>
    </location>
</feature>
<reference evidence="4" key="1">
    <citation type="thesis" date="2020" institute="ProQuest LLC" country="789 East Eisenhower Parkway, Ann Arbor, MI, USA">
        <title>Comparative Genomics and Chromosome Evolution.</title>
        <authorList>
            <person name="Mudd A.B."/>
        </authorList>
    </citation>
    <scope>NUCLEOTIDE SEQUENCE</scope>
    <source>
        <strain evidence="4">1538</strain>
        <tissue evidence="4">Blood</tissue>
    </source>
</reference>
<dbReference type="InterPro" id="IPR006671">
    <property type="entry name" value="Cyclin_N"/>
</dbReference>
<evidence type="ECO:0000259" key="3">
    <source>
        <dbReference type="SMART" id="SM00385"/>
    </source>
</evidence>
<name>A0AAV3ARP4_PYXAD</name>
<dbReference type="InterPro" id="IPR013763">
    <property type="entry name" value="Cyclin-like_dom"/>
</dbReference>
<dbReference type="Proteomes" id="UP001181693">
    <property type="component" value="Unassembled WGS sequence"/>
</dbReference>
<comment type="caution">
    <text evidence="4">The sequence shown here is derived from an EMBL/GenBank/DDBJ whole genome shotgun (WGS) entry which is preliminary data.</text>
</comment>
<dbReference type="AlphaFoldDB" id="A0AAV3ARP4"/>
<gene>
    <name evidence="4" type="ORF">GDO54_011302</name>
</gene>
<accession>A0AAV3ARP4</accession>
<dbReference type="SMART" id="SM00385">
    <property type="entry name" value="CYCLIN"/>
    <property type="match status" value="1"/>
</dbReference>
<evidence type="ECO:0000256" key="1">
    <source>
        <dbReference type="RuleBase" id="RU000383"/>
    </source>
</evidence>
<dbReference type="Gene3D" id="1.10.472.10">
    <property type="entry name" value="Cyclin-like"/>
    <property type="match status" value="2"/>
</dbReference>
<evidence type="ECO:0000313" key="4">
    <source>
        <dbReference type="EMBL" id="DBA27126.1"/>
    </source>
</evidence>
<dbReference type="Pfam" id="PF00134">
    <property type="entry name" value="Cyclin_N"/>
    <property type="match status" value="1"/>
</dbReference>
<organism evidence="4 5">
    <name type="scientific">Pyxicephalus adspersus</name>
    <name type="common">African bullfrog</name>
    <dbReference type="NCBI Taxonomy" id="30357"/>
    <lineage>
        <taxon>Eukaryota</taxon>
        <taxon>Metazoa</taxon>
        <taxon>Chordata</taxon>
        <taxon>Craniata</taxon>
        <taxon>Vertebrata</taxon>
        <taxon>Euteleostomi</taxon>
        <taxon>Amphibia</taxon>
        <taxon>Batrachia</taxon>
        <taxon>Anura</taxon>
        <taxon>Neobatrachia</taxon>
        <taxon>Ranoidea</taxon>
        <taxon>Pyxicephalidae</taxon>
        <taxon>Pyxicephalinae</taxon>
        <taxon>Pyxicephalus</taxon>
    </lineage>
</organism>
<dbReference type="PANTHER" id="PTHR10177">
    <property type="entry name" value="CYCLINS"/>
    <property type="match status" value="1"/>
</dbReference>
<dbReference type="SUPFAM" id="SSF47954">
    <property type="entry name" value="Cyclin-like"/>
    <property type="match status" value="1"/>
</dbReference>
<feature type="region of interest" description="Disordered" evidence="2">
    <location>
        <begin position="16"/>
        <end position="35"/>
    </location>
</feature>
<evidence type="ECO:0000256" key="2">
    <source>
        <dbReference type="SAM" id="MobiDB-lite"/>
    </source>
</evidence>
<evidence type="ECO:0000313" key="5">
    <source>
        <dbReference type="Proteomes" id="UP001181693"/>
    </source>
</evidence>
<protein>
    <recommendedName>
        <fullName evidence="3">Cyclin-like domain-containing protein</fullName>
    </recommendedName>
</protein>
<sequence length="358" mass="39790">MGNCISTCWARDEKHHQPSSLGFSGHRSPASHATAEARVKEGTWTNTTSILKNHNKSSLDAIFDPETHATAPSFSSDSTMEPDSDTNTCAKIVVGSSSSPSIQSSIESDISNTMKTKACDLNCSLQESSKEDIFAAIEGIDTENGLEDSDRVASVDWMIRTYTKLELNFKSLCLAVNILDQVLDYNTMDKNIYKVMAAASFLTAAIICECDPSQLTVECCKQYSSEKLLTMQEILMKTLKYESISPTLNEYLGQRLEQRLYSLEVVTKEELCKFALLKKAAKAVAAVCLTDRTFCSCPPKVQAIVSIAVAELHLYPEAPLNIWDTEYSENVLQVCLENTYDFLSKKYDYVRSLLKAMF</sequence>